<dbReference type="EMBL" id="QGKM01000003">
    <property type="protein sequence ID" value="PWR00543.1"/>
    <property type="molecule type" value="Genomic_DNA"/>
</dbReference>
<keyword evidence="1" id="KW-0472">Membrane</keyword>
<comment type="caution">
    <text evidence="2">The sequence shown here is derived from an EMBL/GenBank/DDBJ whole genome shotgun (WGS) entry which is preliminary data.</text>
</comment>
<evidence type="ECO:0000256" key="1">
    <source>
        <dbReference type="SAM" id="Phobius"/>
    </source>
</evidence>
<dbReference type="AlphaFoldDB" id="A0A317CW19"/>
<accession>A0A317CW19</accession>
<dbReference type="GO" id="GO:0043107">
    <property type="term" value="P:type IV pilus-dependent motility"/>
    <property type="evidence" value="ECO:0007669"/>
    <property type="project" value="InterPro"/>
</dbReference>
<dbReference type="PANTHER" id="PTHR39555:SF1">
    <property type="entry name" value="TYPE IV PILUS INNER MEMBRANE COMPONENT PILO"/>
    <property type="match status" value="1"/>
</dbReference>
<dbReference type="Gene3D" id="3.30.70.60">
    <property type="match status" value="1"/>
</dbReference>
<dbReference type="PANTHER" id="PTHR39555">
    <property type="entry name" value="FIMBRIAL ASSEMBLY PROTEIN PILO-LIKE PROTEIN-RELATED"/>
    <property type="match status" value="1"/>
</dbReference>
<keyword evidence="3" id="KW-1185">Reference proteome</keyword>
<dbReference type="PIRSF" id="PIRSF016482">
    <property type="entry name" value="PilO"/>
    <property type="match status" value="1"/>
</dbReference>
<gene>
    <name evidence="2" type="ORF">DKW60_01175</name>
</gene>
<keyword evidence="1" id="KW-0812">Transmembrane</keyword>
<dbReference type="OrthoDB" id="9802133at2"/>
<proteinExistence type="predicted"/>
<organism evidence="2 3">
    <name type="scientific">Leucothrix pacifica</name>
    <dbReference type="NCBI Taxonomy" id="1247513"/>
    <lineage>
        <taxon>Bacteria</taxon>
        <taxon>Pseudomonadati</taxon>
        <taxon>Pseudomonadota</taxon>
        <taxon>Gammaproteobacteria</taxon>
        <taxon>Thiotrichales</taxon>
        <taxon>Thiotrichaceae</taxon>
        <taxon>Leucothrix</taxon>
    </lineage>
</organism>
<feature type="transmembrane region" description="Helical" evidence="1">
    <location>
        <begin position="20"/>
        <end position="40"/>
    </location>
</feature>
<dbReference type="Proteomes" id="UP000245539">
    <property type="component" value="Unassembled WGS sequence"/>
</dbReference>
<evidence type="ECO:0008006" key="4">
    <source>
        <dbReference type="Google" id="ProtNLM"/>
    </source>
</evidence>
<reference evidence="2 3" key="1">
    <citation type="submission" date="2018-05" db="EMBL/GenBank/DDBJ databases">
        <title>Leucothrix arctica sp. nov., isolated from Arctic seawater.</title>
        <authorList>
            <person name="Choi A."/>
            <person name="Baek K."/>
        </authorList>
    </citation>
    <scope>NUCLEOTIDE SEQUENCE [LARGE SCALE GENOMIC DNA]</scope>
    <source>
        <strain evidence="2 3">JCM 18388</strain>
    </source>
</reference>
<evidence type="ECO:0000313" key="2">
    <source>
        <dbReference type="EMBL" id="PWR00543.1"/>
    </source>
</evidence>
<keyword evidence="1" id="KW-1133">Transmembrane helix</keyword>
<name>A0A317CW19_9GAMM</name>
<dbReference type="GO" id="GO:0043683">
    <property type="term" value="P:type IV pilus assembly"/>
    <property type="evidence" value="ECO:0007669"/>
    <property type="project" value="InterPro"/>
</dbReference>
<dbReference type="InterPro" id="IPR014717">
    <property type="entry name" value="Transl_elong_EF1B/ribsomal_bS6"/>
</dbReference>
<dbReference type="Pfam" id="PF04350">
    <property type="entry name" value="PilO"/>
    <property type="match status" value="1"/>
</dbReference>
<sequence>MDLQELNSLIDDPANVSLPVKIIAIVAVCGLVLFMGYKLVIVDKMAELDGHVSKESTLRTTFESKQARANQLPAYRTQLKEMQHSFGSLMKQLPSGTEIPGLILDISEKGLSNGLEIELFQPKPEQQKEFYAEKPIMLKANGTYNQLAAFVSDISGLPRIVTISDIRLAPEKVAKEEKKKQVAFRLTMEATITTYRYLDENEEAGS</sequence>
<evidence type="ECO:0000313" key="3">
    <source>
        <dbReference type="Proteomes" id="UP000245539"/>
    </source>
</evidence>
<protein>
    <recommendedName>
        <fullName evidence="4">Pilus assembly protein PilO</fullName>
    </recommendedName>
</protein>
<dbReference type="InterPro" id="IPR007445">
    <property type="entry name" value="PilO"/>
</dbReference>
<dbReference type="Gene3D" id="1.10.287.540">
    <property type="entry name" value="Helix hairpin bin"/>
    <property type="match status" value="1"/>
</dbReference>